<feature type="chain" id="PRO_5040187004" evidence="1">
    <location>
        <begin position="20"/>
        <end position="303"/>
    </location>
</feature>
<name>A0A9P8WGZ3_9HYPO</name>
<comment type="caution">
    <text evidence="2">The sequence shown here is derived from an EMBL/GenBank/DDBJ whole genome shotgun (WGS) entry which is preliminary data.</text>
</comment>
<reference evidence="2 3" key="1">
    <citation type="journal article" date="2021" name="Nat. Commun.">
        <title>Genetic determinants of endophytism in the Arabidopsis root mycobiome.</title>
        <authorList>
            <person name="Mesny F."/>
            <person name="Miyauchi S."/>
            <person name="Thiergart T."/>
            <person name="Pickel B."/>
            <person name="Atanasova L."/>
            <person name="Karlsson M."/>
            <person name="Huettel B."/>
            <person name="Barry K.W."/>
            <person name="Haridas S."/>
            <person name="Chen C."/>
            <person name="Bauer D."/>
            <person name="Andreopoulos W."/>
            <person name="Pangilinan J."/>
            <person name="LaButti K."/>
            <person name="Riley R."/>
            <person name="Lipzen A."/>
            <person name="Clum A."/>
            <person name="Drula E."/>
            <person name="Henrissat B."/>
            <person name="Kohler A."/>
            <person name="Grigoriev I.V."/>
            <person name="Martin F.M."/>
            <person name="Hacquard S."/>
        </authorList>
    </citation>
    <scope>NUCLEOTIDE SEQUENCE [LARGE SCALE GENOMIC DNA]</scope>
    <source>
        <strain evidence="2 3">MPI-CAGE-CH-0241</strain>
    </source>
</reference>
<gene>
    <name evidence="2" type="ORF">B0T10DRAFT_116248</name>
</gene>
<feature type="signal peptide" evidence="1">
    <location>
        <begin position="1"/>
        <end position="19"/>
    </location>
</feature>
<evidence type="ECO:0000256" key="1">
    <source>
        <dbReference type="SAM" id="SignalP"/>
    </source>
</evidence>
<dbReference type="AlphaFoldDB" id="A0A9P8WGZ3"/>
<dbReference type="EMBL" id="JAGPYM010000002">
    <property type="protein sequence ID" value="KAH6898663.1"/>
    <property type="molecule type" value="Genomic_DNA"/>
</dbReference>
<protein>
    <submittedName>
        <fullName evidence="2">Uncharacterized protein</fullName>
    </submittedName>
</protein>
<keyword evidence="1" id="KW-0732">Signal</keyword>
<proteinExistence type="predicted"/>
<evidence type="ECO:0000313" key="2">
    <source>
        <dbReference type="EMBL" id="KAH6898663.1"/>
    </source>
</evidence>
<sequence>MYFSKMIMGLASLASLVAATAIPETSSALEVRRDSSSIHERTWGLFSSKSSSSFSCPKDMSYCGWTKSCSCAPGKYWDDKNSCCKGTAVTGAWPKPSASVYGSVNAKLGAFCACSPYKIVAYDASHSYCQASLKNVVFLAPLEIAAELKLKAGAAIDVKAGCSVALKHTCAGLAGLYIESCADAVSLFNTGDYGLAVGTEGVVGALAVGILKTVKNFTCWLGITNCATYDCVSYCTKGCKNYIDVKGKVGGFISGLVGFCVLPDIIYTVGAAGSIVTVGVKGLLCIVGNIIKAVLSTFDCGCA</sequence>
<evidence type="ECO:0000313" key="3">
    <source>
        <dbReference type="Proteomes" id="UP000777438"/>
    </source>
</evidence>
<dbReference type="OrthoDB" id="5137645at2759"/>
<organism evidence="2 3">
    <name type="scientific">Thelonectria olida</name>
    <dbReference type="NCBI Taxonomy" id="1576542"/>
    <lineage>
        <taxon>Eukaryota</taxon>
        <taxon>Fungi</taxon>
        <taxon>Dikarya</taxon>
        <taxon>Ascomycota</taxon>
        <taxon>Pezizomycotina</taxon>
        <taxon>Sordariomycetes</taxon>
        <taxon>Hypocreomycetidae</taxon>
        <taxon>Hypocreales</taxon>
        <taxon>Nectriaceae</taxon>
        <taxon>Thelonectria</taxon>
    </lineage>
</organism>
<accession>A0A9P8WGZ3</accession>
<keyword evidence="3" id="KW-1185">Reference proteome</keyword>
<dbReference type="Proteomes" id="UP000777438">
    <property type="component" value="Unassembled WGS sequence"/>
</dbReference>